<evidence type="ECO:0000313" key="1">
    <source>
        <dbReference type="EMBL" id="KAG2652573.1"/>
    </source>
</evidence>
<reference evidence="1" key="1">
    <citation type="submission" date="2020-05" db="EMBL/GenBank/DDBJ databases">
        <title>WGS assembly of Panicum virgatum.</title>
        <authorList>
            <person name="Lovell J.T."/>
            <person name="Jenkins J."/>
            <person name="Shu S."/>
            <person name="Juenger T.E."/>
            <person name="Schmutz J."/>
        </authorList>
    </citation>
    <scope>NUCLEOTIDE SEQUENCE</scope>
    <source>
        <strain evidence="1">AP13</strain>
    </source>
</reference>
<gene>
    <name evidence="1" type="ORF">PVAP13_1NG362419</name>
</gene>
<name>A0A8T0X5H3_PANVG</name>
<keyword evidence="2" id="KW-1185">Reference proteome</keyword>
<comment type="caution">
    <text evidence="1">The sequence shown here is derived from an EMBL/GenBank/DDBJ whole genome shotgun (WGS) entry which is preliminary data.</text>
</comment>
<dbReference type="EMBL" id="CM029038">
    <property type="protein sequence ID" value="KAG2652573.1"/>
    <property type="molecule type" value="Genomic_DNA"/>
</dbReference>
<accession>A0A8T0X5H3</accession>
<sequence length="100" mass="10675">MELNWGSSSSSTPVCSSPSCCCWSCVCKSLGKRRRVARPPRKARRLMGGYGGCAAAFHCLHLRFGLMVEDCGLCARFGEQMGVDGRVGGGRSTVAVGTWL</sequence>
<organism evidence="1 2">
    <name type="scientific">Panicum virgatum</name>
    <name type="common">Blackwell switchgrass</name>
    <dbReference type="NCBI Taxonomy" id="38727"/>
    <lineage>
        <taxon>Eukaryota</taxon>
        <taxon>Viridiplantae</taxon>
        <taxon>Streptophyta</taxon>
        <taxon>Embryophyta</taxon>
        <taxon>Tracheophyta</taxon>
        <taxon>Spermatophyta</taxon>
        <taxon>Magnoliopsida</taxon>
        <taxon>Liliopsida</taxon>
        <taxon>Poales</taxon>
        <taxon>Poaceae</taxon>
        <taxon>PACMAD clade</taxon>
        <taxon>Panicoideae</taxon>
        <taxon>Panicodae</taxon>
        <taxon>Paniceae</taxon>
        <taxon>Panicinae</taxon>
        <taxon>Panicum</taxon>
        <taxon>Panicum sect. Hiantes</taxon>
    </lineage>
</organism>
<dbReference type="AlphaFoldDB" id="A0A8T0X5H3"/>
<evidence type="ECO:0000313" key="2">
    <source>
        <dbReference type="Proteomes" id="UP000823388"/>
    </source>
</evidence>
<dbReference type="Proteomes" id="UP000823388">
    <property type="component" value="Chromosome 1N"/>
</dbReference>
<protein>
    <submittedName>
        <fullName evidence="1">Uncharacterized protein</fullName>
    </submittedName>
</protein>
<proteinExistence type="predicted"/>